<dbReference type="InterPro" id="IPR007393">
    <property type="entry name" value="YlxR_dom"/>
</dbReference>
<name>C0GIV6_DETAL</name>
<protein>
    <recommendedName>
        <fullName evidence="1">YlxR domain-containing protein</fullName>
    </recommendedName>
</protein>
<evidence type="ECO:0000313" key="2">
    <source>
        <dbReference type="EMBL" id="EEG76770.1"/>
    </source>
</evidence>
<dbReference type="NCBIfam" id="NF047356">
    <property type="entry name" value="RNA_bind_RnpM"/>
    <property type="match status" value="1"/>
</dbReference>
<evidence type="ECO:0000259" key="1">
    <source>
        <dbReference type="Pfam" id="PF04296"/>
    </source>
</evidence>
<keyword evidence="3" id="KW-1185">Reference proteome</keyword>
<dbReference type="InterPro" id="IPR037465">
    <property type="entry name" value="YlxR"/>
</dbReference>
<dbReference type="eggNOG" id="COG2740">
    <property type="taxonomic scope" value="Bacteria"/>
</dbReference>
<feature type="domain" description="YlxR" evidence="1">
    <location>
        <begin position="9"/>
        <end position="82"/>
    </location>
</feature>
<comment type="caution">
    <text evidence="2">The sequence shown here is derived from an EMBL/GenBank/DDBJ whole genome shotgun (WGS) entry which is preliminary data.</text>
</comment>
<evidence type="ECO:0000313" key="3">
    <source>
        <dbReference type="Proteomes" id="UP000006443"/>
    </source>
</evidence>
<dbReference type="Pfam" id="PF04296">
    <property type="entry name" value="YlxR"/>
    <property type="match status" value="1"/>
</dbReference>
<dbReference type="AlphaFoldDB" id="C0GIV6"/>
<dbReference type="Gene3D" id="3.30.1230.10">
    <property type="entry name" value="YlxR-like"/>
    <property type="match status" value="1"/>
</dbReference>
<dbReference type="PANTHER" id="PTHR34215">
    <property type="entry name" value="BLL0784 PROTEIN"/>
    <property type="match status" value="1"/>
</dbReference>
<dbReference type="InterPro" id="IPR035931">
    <property type="entry name" value="YlxR-like_sf"/>
</dbReference>
<dbReference type="PANTHER" id="PTHR34215:SF1">
    <property type="entry name" value="YLXR DOMAIN-CONTAINING PROTEIN"/>
    <property type="match status" value="1"/>
</dbReference>
<sequence>MKPRKVPLRTCIGCQEQKNKRELVRIVRTPEGKVEMDPSGKKAGRGTYICQKRSCLEAAAKGKRIERSLKHPVSPAVVQEIAAKLPEDDGDV</sequence>
<dbReference type="CDD" id="cd00279">
    <property type="entry name" value="YlxR"/>
    <property type="match status" value="1"/>
</dbReference>
<dbReference type="SUPFAM" id="SSF64376">
    <property type="entry name" value="YlxR-like"/>
    <property type="match status" value="1"/>
</dbReference>
<accession>C0GIV6</accession>
<gene>
    <name evidence="2" type="ORF">DealDRAFT_2415</name>
</gene>
<organism evidence="2 3">
    <name type="scientific">Dethiobacter alkaliphilus AHT 1</name>
    <dbReference type="NCBI Taxonomy" id="555088"/>
    <lineage>
        <taxon>Bacteria</taxon>
        <taxon>Bacillati</taxon>
        <taxon>Bacillota</taxon>
        <taxon>Dethiobacteria</taxon>
        <taxon>Dethiobacterales</taxon>
        <taxon>Dethiobacteraceae</taxon>
        <taxon>Dethiobacter</taxon>
    </lineage>
</organism>
<dbReference type="Proteomes" id="UP000006443">
    <property type="component" value="Unassembled WGS sequence"/>
</dbReference>
<reference evidence="2 3" key="1">
    <citation type="submission" date="2009-02" db="EMBL/GenBank/DDBJ databases">
        <title>Sequencing of the draft genome and assembly of Dethiobacter alkaliphilus AHT 1.</title>
        <authorList>
            <consortium name="US DOE Joint Genome Institute (JGI-PGF)"/>
            <person name="Lucas S."/>
            <person name="Copeland A."/>
            <person name="Lapidus A."/>
            <person name="Glavina del Rio T."/>
            <person name="Dalin E."/>
            <person name="Tice H."/>
            <person name="Bruce D."/>
            <person name="Goodwin L."/>
            <person name="Pitluck S."/>
            <person name="Larimer F."/>
            <person name="Land M.L."/>
            <person name="Hauser L."/>
            <person name="Muyzer G."/>
        </authorList>
    </citation>
    <scope>NUCLEOTIDE SEQUENCE [LARGE SCALE GENOMIC DNA]</scope>
    <source>
        <strain evidence="2 3">AHT 1</strain>
    </source>
</reference>
<dbReference type="EMBL" id="ACJM01000013">
    <property type="protein sequence ID" value="EEG76770.1"/>
    <property type="molecule type" value="Genomic_DNA"/>
</dbReference>
<dbReference type="STRING" id="555088.DealDRAFT_2415"/>
<proteinExistence type="predicted"/>